<accession>A0A183K7E9</accession>
<evidence type="ECO:0000313" key="4">
    <source>
        <dbReference type="WBParaSite" id="SCUD_0001092601-mRNA-1"/>
    </source>
</evidence>
<reference evidence="4" key="1">
    <citation type="submission" date="2016-06" db="UniProtKB">
        <authorList>
            <consortium name="WormBaseParasite"/>
        </authorList>
    </citation>
    <scope>IDENTIFICATION</scope>
</reference>
<keyword evidence="1" id="KW-0472">Membrane</keyword>
<keyword evidence="1" id="KW-0812">Transmembrane</keyword>
<evidence type="ECO:0000256" key="1">
    <source>
        <dbReference type="SAM" id="Phobius"/>
    </source>
</evidence>
<evidence type="ECO:0000313" key="3">
    <source>
        <dbReference type="Proteomes" id="UP000279833"/>
    </source>
</evidence>
<evidence type="ECO:0000313" key="2">
    <source>
        <dbReference type="EMBL" id="VDP42169.1"/>
    </source>
</evidence>
<feature type="transmembrane region" description="Helical" evidence="1">
    <location>
        <begin position="24"/>
        <end position="46"/>
    </location>
</feature>
<proteinExistence type="predicted"/>
<dbReference type="AlphaFoldDB" id="A0A183K7E9"/>
<keyword evidence="3" id="KW-1185">Reference proteome</keyword>
<dbReference type="Proteomes" id="UP000279833">
    <property type="component" value="Unassembled WGS sequence"/>
</dbReference>
<dbReference type="WBParaSite" id="SCUD_0001092601-mRNA-1">
    <property type="protein sequence ID" value="SCUD_0001092601-mRNA-1"/>
    <property type="gene ID" value="SCUD_0001092601"/>
</dbReference>
<reference evidence="2 3" key="2">
    <citation type="submission" date="2018-11" db="EMBL/GenBank/DDBJ databases">
        <authorList>
            <consortium name="Pathogen Informatics"/>
        </authorList>
    </citation>
    <scope>NUCLEOTIDE SEQUENCE [LARGE SCALE GENOMIC DNA]</scope>
    <source>
        <strain evidence="2">Dakar</strain>
        <strain evidence="3">Dakar, Senegal</strain>
    </source>
</reference>
<gene>
    <name evidence="2" type="ORF">SCUD_LOCUS10926</name>
</gene>
<keyword evidence="1" id="KW-1133">Transmembrane helix</keyword>
<protein>
    <submittedName>
        <fullName evidence="4">Ovule protein</fullName>
    </submittedName>
</protein>
<sequence length="75" mass="8774">MYTLVLPHLHLLSLDNHCLLQVGLYYLLHHHLVFVAVLLLLPFALFPHLNLLSYFRVYVLQLYPIHSIPVLICQS</sequence>
<dbReference type="EMBL" id="UZAK01034079">
    <property type="protein sequence ID" value="VDP42169.1"/>
    <property type="molecule type" value="Genomic_DNA"/>
</dbReference>
<name>A0A183K7E9_9TREM</name>
<organism evidence="4">
    <name type="scientific">Schistosoma curassoni</name>
    <dbReference type="NCBI Taxonomy" id="6186"/>
    <lineage>
        <taxon>Eukaryota</taxon>
        <taxon>Metazoa</taxon>
        <taxon>Spiralia</taxon>
        <taxon>Lophotrochozoa</taxon>
        <taxon>Platyhelminthes</taxon>
        <taxon>Trematoda</taxon>
        <taxon>Digenea</taxon>
        <taxon>Strigeidida</taxon>
        <taxon>Schistosomatoidea</taxon>
        <taxon>Schistosomatidae</taxon>
        <taxon>Schistosoma</taxon>
    </lineage>
</organism>